<evidence type="ECO:0000313" key="2">
    <source>
        <dbReference type="Proteomes" id="UP000006054"/>
    </source>
</evidence>
<dbReference type="EMBL" id="CP003345">
    <property type="protein sequence ID" value="AFM05307.1"/>
    <property type="molecule type" value="Genomic_DNA"/>
</dbReference>
<gene>
    <name evidence="1" type="ordered locus">Fleli_2962</name>
</gene>
<dbReference type="AlphaFoldDB" id="I4AMX2"/>
<dbReference type="RefSeq" id="WP_014798741.1">
    <property type="nucleotide sequence ID" value="NC_018018.1"/>
</dbReference>
<keyword evidence="2" id="KW-1185">Reference proteome</keyword>
<evidence type="ECO:0000313" key="1">
    <source>
        <dbReference type="EMBL" id="AFM05307.1"/>
    </source>
</evidence>
<name>I4AMX2_BERLS</name>
<protein>
    <submittedName>
        <fullName evidence="1">Uncharacterized protein</fullName>
    </submittedName>
</protein>
<proteinExistence type="predicted"/>
<sequence length="181" mass="20927">MTNKIGNQFSLKLLIVGIIFLFNSCVTPTNTEKATETDSNKEIQQAVNKEANSEQENVEYAEKQEATNQAIALYEFLKNGLYENTSQLVDKENYPNFSETNWLEFIKKEALKKGQVEKYALQTSKIETLENGNKIVKMIFEVTRTTKKYKEEVEFLKLNGKDAYLLNEIEFENSHTEEDDD</sequence>
<organism evidence="1 2">
    <name type="scientific">Bernardetia litoralis (strain ATCC 23117 / DSM 6794 / NBRC 15988 / NCIMB 1366 / Fx l1 / Sio-4)</name>
    <name type="common">Flexibacter litoralis</name>
    <dbReference type="NCBI Taxonomy" id="880071"/>
    <lineage>
        <taxon>Bacteria</taxon>
        <taxon>Pseudomonadati</taxon>
        <taxon>Bacteroidota</taxon>
        <taxon>Cytophagia</taxon>
        <taxon>Cytophagales</taxon>
        <taxon>Bernardetiaceae</taxon>
        <taxon>Bernardetia</taxon>
    </lineage>
</organism>
<reference evidence="2" key="1">
    <citation type="submission" date="2012-06" db="EMBL/GenBank/DDBJ databases">
        <title>The complete genome of Flexibacter litoralis DSM 6794.</title>
        <authorList>
            <person name="Lucas S."/>
            <person name="Copeland A."/>
            <person name="Lapidus A."/>
            <person name="Glavina del Rio T."/>
            <person name="Dalin E."/>
            <person name="Tice H."/>
            <person name="Bruce D."/>
            <person name="Goodwin L."/>
            <person name="Pitluck S."/>
            <person name="Peters L."/>
            <person name="Ovchinnikova G."/>
            <person name="Lu M."/>
            <person name="Kyrpides N."/>
            <person name="Mavromatis K."/>
            <person name="Ivanova N."/>
            <person name="Brettin T."/>
            <person name="Detter J.C."/>
            <person name="Han C."/>
            <person name="Larimer F."/>
            <person name="Land M."/>
            <person name="Hauser L."/>
            <person name="Markowitz V."/>
            <person name="Cheng J.-F."/>
            <person name="Hugenholtz P."/>
            <person name="Woyke T."/>
            <person name="Wu D."/>
            <person name="Spring S."/>
            <person name="Lang E."/>
            <person name="Kopitz M."/>
            <person name="Brambilla E."/>
            <person name="Klenk H.-P."/>
            <person name="Eisen J.A."/>
        </authorList>
    </citation>
    <scope>NUCLEOTIDE SEQUENCE [LARGE SCALE GENOMIC DNA]</scope>
    <source>
        <strain evidence="2">ATCC 23117 / DSM 6794 / NBRC 15988 / NCIMB 1366 / Sio-4</strain>
    </source>
</reference>
<accession>I4AMX2</accession>
<dbReference type="KEGG" id="fli:Fleli_2962"/>
<dbReference type="HOGENOM" id="CLU_1486977_0_0_10"/>
<dbReference type="Proteomes" id="UP000006054">
    <property type="component" value="Chromosome"/>
</dbReference>